<accession>A0ABY1KWT0</accession>
<reference evidence="9 10" key="1">
    <citation type="submission" date="2017-01" db="EMBL/GenBank/DDBJ databases">
        <authorList>
            <person name="Varghese N."/>
            <person name="Submissions S."/>
        </authorList>
    </citation>
    <scope>NUCLEOTIDE SEQUENCE [LARGE SCALE GENOMIC DNA]</scope>
    <source>
        <strain evidence="9 10">DSM 2061</strain>
    </source>
</reference>
<comment type="subcellular location">
    <subcellularLocation>
        <location evidence="1">Cell membrane</location>
        <topology evidence="1">Multi-pass membrane protein</topology>
    </subcellularLocation>
</comment>
<dbReference type="Proteomes" id="UP000185728">
    <property type="component" value="Unassembled WGS sequence"/>
</dbReference>
<keyword evidence="2" id="KW-1003">Cell membrane</keyword>
<organism evidence="9 10">
    <name type="scientific">Zobellia uliginosa</name>
    <dbReference type="NCBI Taxonomy" id="143224"/>
    <lineage>
        <taxon>Bacteria</taxon>
        <taxon>Pseudomonadati</taxon>
        <taxon>Bacteroidota</taxon>
        <taxon>Flavobacteriia</taxon>
        <taxon>Flavobacteriales</taxon>
        <taxon>Flavobacteriaceae</taxon>
        <taxon>Zobellia</taxon>
    </lineage>
</organism>
<sequence>MNTSTIDRYTLKHYTRLIISFFGSLLVLTVYQYATLYFKGVVDVIFGTSFFIALVHQIGYSSLVGVLLAFPFNFWENLRPRYGFNLVFVVLLLLLMIEAMLISYFCTALVPLGSDLLGYSFEDIQMTIANSGGISWVLPLGFIGIVGMFFGLYKVSSKHYHHISKMYPFTIILISMFIATLFIEGKPIDHNKTQYLALNLYDSSTEDTSYNSDVEYPLIKSKPVPNVLGEYFQLKENKPNIVFIMVEGLGRDFVGEGAEYGGFTPFLDSLTHKSLYWENCLSNTGRTFGVLPSLLGSLPFGKSGFMELEKYPNKLTLFSILKNNGYHTSFYQGTNSSFDNVDRFLSSENLDFILDKSGFGKNYQMQAEDAAGASWGYPDKELFKKSMSLPREAQQPRMEVYMTISTHEPFIPPRQDFYEAKVGQILSEKDYDRKTKKVIEKNDNVFATLLYTDDALKYVFEAYKQQPNYDNTIFIITGDHRLIPIPQRNNLSRFHVPLIMFSPLLKQTKKISALNSHFDVTPTLLALLEANYELKMPKKVAWMGDALDMSEKFRSKKQIPLMRNKNELKEFVDGEKLYSDGSIYELDENMDLSSAFGGSKSEAKLKAFKSMNAYVTNKDKIIPDSLAIFSVKKEKFTDSEIIWINSVYNGQNFDKVYMIARELAFEREYKKSLLLSRYILSEAPSHIDTKILTGRVNVWMGNYDTSIEILKDCIKMNPNYIDSYSALFDVYFWSERSKEAMELIDQVERNSSSAHEIEDKIERARRQAQKKGMAAAMKKKNRSDT</sequence>
<comment type="caution">
    <text evidence="9">The sequence shown here is derived from an EMBL/GenBank/DDBJ whole genome shotgun (WGS) entry which is preliminary data.</text>
</comment>
<feature type="transmembrane region" description="Helical" evidence="7">
    <location>
        <begin position="17"/>
        <end position="38"/>
    </location>
</feature>
<evidence type="ECO:0000313" key="9">
    <source>
        <dbReference type="EMBL" id="SIS74380.1"/>
    </source>
</evidence>
<evidence type="ECO:0000256" key="4">
    <source>
        <dbReference type="ARBA" id="ARBA00022989"/>
    </source>
</evidence>
<protein>
    <submittedName>
        <fullName evidence="9">Phosphoglycerol transferase MdoB</fullName>
    </submittedName>
</protein>
<dbReference type="Gene3D" id="3.40.720.10">
    <property type="entry name" value="Alkaline Phosphatase, subunit A"/>
    <property type="match status" value="1"/>
</dbReference>
<evidence type="ECO:0000256" key="1">
    <source>
        <dbReference type="ARBA" id="ARBA00004651"/>
    </source>
</evidence>
<keyword evidence="4 7" id="KW-1133">Transmembrane helix</keyword>
<evidence type="ECO:0000256" key="2">
    <source>
        <dbReference type="ARBA" id="ARBA00022475"/>
    </source>
</evidence>
<evidence type="ECO:0000259" key="8">
    <source>
        <dbReference type="Pfam" id="PF00884"/>
    </source>
</evidence>
<feature type="transmembrane region" description="Helical" evidence="7">
    <location>
        <begin position="133"/>
        <end position="153"/>
    </location>
</feature>
<dbReference type="EMBL" id="FTOB01000003">
    <property type="protein sequence ID" value="SIS74380.1"/>
    <property type="molecule type" value="Genomic_DNA"/>
</dbReference>
<feature type="transmembrane region" description="Helical" evidence="7">
    <location>
        <begin position="82"/>
        <end position="113"/>
    </location>
</feature>
<dbReference type="GO" id="GO:0016740">
    <property type="term" value="F:transferase activity"/>
    <property type="evidence" value="ECO:0007669"/>
    <property type="project" value="UniProtKB-KW"/>
</dbReference>
<dbReference type="CDD" id="cd16015">
    <property type="entry name" value="LTA_synthase"/>
    <property type="match status" value="1"/>
</dbReference>
<keyword evidence="3 7" id="KW-0812">Transmembrane</keyword>
<evidence type="ECO:0000256" key="5">
    <source>
        <dbReference type="ARBA" id="ARBA00023136"/>
    </source>
</evidence>
<dbReference type="PANTHER" id="PTHR47371">
    <property type="entry name" value="LIPOTEICHOIC ACID SYNTHASE"/>
    <property type="match status" value="1"/>
</dbReference>
<keyword evidence="9" id="KW-0808">Transferase</keyword>
<gene>
    <name evidence="9" type="ORF">SAMN05421766_103760</name>
</gene>
<evidence type="ECO:0000256" key="3">
    <source>
        <dbReference type="ARBA" id="ARBA00022692"/>
    </source>
</evidence>
<feature type="transmembrane region" description="Helical" evidence="7">
    <location>
        <begin position="44"/>
        <end position="70"/>
    </location>
</feature>
<dbReference type="InterPro" id="IPR000917">
    <property type="entry name" value="Sulfatase_N"/>
</dbReference>
<dbReference type="InterPro" id="IPR050448">
    <property type="entry name" value="OpgB/LTA_synthase_biosynth"/>
</dbReference>
<dbReference type="SUPFAM" id="SSF48452">
    <property type="entry name" value="TPR-like"/>
    <property type="match status" value="1"/>
</dbReference>
<proteinExistence type="predicted"/>
<feature type="domain" description="Sulfatase N-terminal" evidence="8">
    <location>
        <begin position="239"/>
        <end position="528"/>
    </location>
</feature>
<dbReference type="InterPro" id="IPR017850">
    <property type="entry name" value="Alkaline_phosphatase_core_sf"/>
</dbReference>
<feature type="compositionally biased region" description="Basic and acidic residues" evidence="6">
    <location>
        <begin position="755"/>
        <end position="765"/>
    </location>
</feature>
<evidence type="ECO:0000256" key="7">
    <source>
        <dbReference type="SAM" id="Phobius"/>
    </source>
</evidence>
<feature type="region of interest" description="Disordered" evidence="6">
    <location>
        <begin position="750"/>
        <end position="785"/>
    </location>
</feature>
<keyword evidence="10" id="KW-1185">Reference proteome</keyword>
<dbReference type="SUPFAM" id="SSF53649">
    <property type="entry name" value="Alkaline phosphatase-like"/>
    <property type="match status" value="1"/>
</dbReference>
<dbReference type="RefSeq" id="WP_076455482.1">
    <property type="nucleotide sequence ID" value="NZ_FTOB01000003.1"/>
</dbReference>
<feature type="transmembrane region" description="Helical" evidence="7">
    <location>
        <begin position="165"/>
        <end position="183"/>
    </location>
</feature>
<evidence type="ECO:0000256" key="6">
    <source>
        <dbReference type="SAM" id="MobiDB-lite"/>
    </source>
</evidence>
<name>A0ABY1KWT0_9FLAO</name>
<evidence type="ECO:0000313" key="10">
    <source>
        <dbReference type="Proteomes" id="UP000185728"/>
    </source>
</evidence>
<dbReference type="Gene3D" id="1.25.40.10">
    <property type="entry name" value="Tetratricopeptide repeat domain"/>
    <property type="match status" value="1"/>
</dbReference>
<keyword evidence="5 7" id="KW-0472">Membrane</keyword>
<dbReference type="InterPro" id="IPR011990">
    <property type="entry name" value="TPR-like_helical_dom_sf"/>
</dbReference>
<dbReference type="Pfam" id="PF00884">
    <property type="entry name" value="Sulfatase"/>
    <property type="match status" value="1"/>
</dbReference>
<dbReference type="PANTHER" id="PTHR47371:SF3">
    <property type="entry name" value="PHOSPHOGLYCEROL TRANSFERASE I"/>
    <property type="match status" value="1"/>
</dbReference>